<reference evidence="3" key="1">
    <citation type="journal article" date="2019" name="Int. J. Syst. Evol. Microbiol.">
        <title>The Global Catalogue of Microorganisms (GCM) 10K type strain sequencing project: providing services to taxonomists for standard genome sequencing and annotation.</title>
        <authorList>
            <consortium name="The Broad Institute Genomics Platform"/>
            <consortium name="The Broad Institute Genome Sequencing Center for Infectious Disease"/>
            <person name="Wu L."/>
            <person name="Ma J."/>
        </authorList>
    </citation>
    <scope>NUCLEOTIDE SEQUENCE [LARGE SCALE GENOMIC DNA]</scope>
    <source>
        <strain evidence="3">CCUG 53270</strain>
    </source>
</reference>
<dbReference type="EMBL" id="JBHTLU010000012">
    <property type="protein sequence ID" value="MFD1219450.1"/>
    <property type="molecule type" value="Genomic_DNA"/>
</dbReference>
<dbReference type="SUPFAM" id="SSF58100">
    <property type="entry name" value="Bacterial hemolysins"/>
    <property type="match status" value="1"/>
</dbReference>
<evidence type="ECO:0000313" key="2">
    <source>
        <dbReference type="EMBL" id="MFD1219450.1"/>
    </source>
</evidence>
<name>A0ABW3UIL2_9BACL</name>
<accession>A0ABW3UIL2</accession>
<keyword evidence="3" id="KW-1185">Reference proteome</keyword>
<keyword evidence="1" id="KW-0472">Membrane</keyword>
<keyword evidence="1" id="KW-1133">Transmembrane helix</keyword>
<keyword evidence="1" id="KW-0812">Transmembrane</keyword>
<proteinExistence type="predicted"/>
<dbReference type="RefSeq" id="WP_345595390.1">
    <property type="nucleotide sequence ID" value="NZ_BAABJG010000063.1"/>
</dbReference>
<evidence type="ECO:0000313" key="3">
    <source>
        <dbReference type="Proteomes" id="UP001597180"/>
    </source>
</evidence>
<gene>
    <name evidence="2" type="ORF">ACFQ4B_04930</name>
</gene>
<organism evidence="2 3">
    <name type="scientific">Paenibacillus vulneris</name>
    <dbReference type="NCBI Taxonomy" id="1133364"/>
    <lineage>
        <taxon>Bacteria</taxon>
        <taxon>Bacillati</taxon>
        <taxon>Bacillota</taxon>
        <taxon>Bacilli</taxon>
        <taxon>Bacillales</taxon>
        <taxon>Paenibacillaceae</taxon>
        <taxon>Paenibacillus</taxon>
    </lineage>
</organism>
<feature type="transmembrane region" description="Helical" evidence="1">
    <location>
        <begin position="101"/>
        <end position="118"/>
    </location>
</feature>
<protein>
    <submittedName>
        <fullName evidence="2">Uncharacterized protein</fullName>
    </submittedName>
</protein>
<dbReference type="Proteomes" id="UP001597180">
    <property type="component" value="Unassembled WGS sequence"/>
</dbReference>
<sequence length="128" mass="14988">MNDHSICQVQIEALKEDITEFKRDVREHLKEVKESHKIYTETISVLKENVIRLTSIAERQDEKLDAINKDIAFLKQNKPVEQPKTTETNWYQKMLENKEKYFMYVLLVLLAFSLGLKVETLTGFLGGK</sequence>
<comment type="caution">
    <text evidence="2">The sequence shown here is derived from an EMBL/GenBank/DDBJ whole genome shotgun (WGS) entry which is preliminary data.</text>
</comment>
<evidence type="ECO:0000256" key="1">
    <source>
        <dbReference type="SAM" id="Phobius"/>
    </source>
</evidence>